<dbReference type="Proteomes" id="UP000289954">
    <property type="component" value="Unassembled WGS sequence"/>
</dbReference>
<evidence type="ECO:0000256" key="1">
    <source>
        <dbReference type="ARBA" id="ARBA00023015"/>
    </source>
</evidence>
<reference evidence="6 7" key="1">
    <citation type="submission" date="2019-01" db="EMBL/GenBank/DDBJ databases">
        <title>Draft genome sequence of Cellulomonas takizawaensis strain TKZ-21.</title>
        <authorList>
            <person name="Yamamura H."/>
            <person name="Hayashi T."/>
            <person name="Hamada M."/>
            <person name="Serisawa Y."/>
            <person name="Matsuyama K."/>
            <person name="Nakagawa Y."/>
            <person name="Otoguro M."/>
            <person name="Yanagida F."/>
            <person name="Hayakawa M."/>
        </authorList>
    </citation>
    <scope>NUCLEOTIDE SEQUENCE [LARGE SCALE GENOMIC DNA]</scope>
    <source>
        <strain evidence="6 7">NBRC12680</strain>
    </source>
</reference>
<evidence type="ECO:0000256" key="4">
    <source>
        <dbReference type="SAM" id="Coils"/>
    </source>
</evidence>
<comment type="caution">
    <text evidence="6">The sequence shown here is derived from an EMBL/GenBank/DDBJ whole genome shotgun (WGS) entry which is preliminary data.</text>
</comment>
<dbReference type="Pfam" id="PF13411">
    <property type="entry name" value="MerR_1"/>
    <property type="match status" value="1"/>
</dbReference>
<evidence type="ECO:0000259" key="5">
    <source>
        <dbReference type="PROSITE" id="PS50937"/>
    </source>
</evidence>
<gene>
    <name evidence="6" type="ORF">CBZ_01850</name>
</gene>
<accession>A0A402DLW3</accession>
<dbReference type="EMBL" id="BIMR01000012">
    <property type="protein sequence ID" value="GCE75129.1"/>
    <property type="molecule type" value="Genomic_DNA"/>
</dbReference>
<sequence>MTMRIGELAATAGVTTKTIRYYESAGVLPAPARQASGYREYDHRAVDRLAFVKAAQAAGLTLAEIVDVVSARESAGAPCAHVAAVLEQHAHDLERRIAELTTLLTQVRQLSARAKTLHPDQCTPAQVCHLIPTA</sequence>
<dbReference type="GO" id="GO:0003677">
    <property type="term" value="F:DNA binding"/>
    <property type="evidence" value="ECO:0007669"/>
    <property type="project" value="UniProtKB-KW"/>
</dbReference>
<keyword evidence="2" id="KW-0238">DNA-binding</keyword>
<proteinExistence type="predicted"/>
<dbReference type="Gene3D" id="1.10.1660.10">
    <property type="match status" value="1"/>
</dbReference>
<dbReference type="PROSITE" id="PS50937">
    <property type="entry name" value="HTH_MERR_2"/>
    <property type="match status" value="1"/>
</dbReference>
<dbReference type="InterPro" id="IPR009061">
    <property type="entry name" value="DNA-bd_dom_put_sf"/>
</dbReference>
<dbReference type="InterPro" id="IPR000551">
    <property type="entry name" value="MerR-type_HTH_dom"/>
</dbReference>
<dbReference type="PANTHER" id="PTHR30204:SF94">
    <property type="entry name" value="HEAVY METAL-DEPENDENT TRANSCRIPTIONAL REGULATOR HI_0293-RELATED"/>
    <property type="match status" value="1"/>
</dbReference>
<dbReference type="PANTHER" id="PTHR30204">
    <property type="entry name" value="REDOX-CYCLING DRUG-SENSING TRANSCRIPTIONAL ACTIVATOR SOXR"/>
    <property type="match status" value="1"/>
</dbReference>
<name>A0A402DLW3_9CELL</name>
<evidence type="ECO:0000313" key="6">
    <source>
        <dbReference type="EMBL" id="GCE75129.1"/>
    </source>
</evidence>
<keyword evidence="4" id="KW-0175">Coiled coil</keyword>
<dbReference type="CDD" id="cd04770">
    <property type="entry name" value="HTH_HMRTR"/>
    <property type="match status" value="1"/>
</dbReference>
<dbReference type="SMART" id="SM00422">
    <property type="entry name" value="HTH_MERR"/>
    <property type="match status" value="1"/>
</dbReference>
<dbReference type="PRINTS" id="PR00040">
    <property type="entry name" value="HTHMERR"/>
</dbReference>
<keyword evidence="3" id="KW-0804">Transcription</keyword>
<keyword evidence="1" id="KW-0805">Transcription regulation</keyword>
<dbReference type="GO" id="GO:0003700">
    <property type="term" value="F:DNA-binding transcription factor activity"/>
    <property type="evidence" value="ECO:0007669"/>
    <property type="project" value="InterPro"/>
</dbReference>
<dbReference type="AlphaFoldDB" id="A0A402DLW3"/>
<dbReference type="PROSITE" id="PS00552">
    <property type="entry name" value="HTH_MERR_1"/>
    <property type="match status" value="1"/>
</dbReference>
<organism evidence="6 7">
    <name type="scientific">Cellulomonas biazotea</name>
    <dbReference type="NCBI Taxonomy" id="1709"/>
    <lineage>
        <taxon>Bacteria</taxon>
        <taxon>Bacillati</taxon>
        <taxon>Actinomycetota</taxon>
        <taxon>Actinomycetes</taxon>
        <taxon>Micrococcales</taxon>
        <taxon>Cellulomonadaceae</taxon>
        <taxon>Cellulomonas</taxon>
    </lineage>
</organism>
<protein>
    <submittedName>
        <fullName evidence="6">Heavy metal-responsive transcriptional regulator</fullName>
    </submittedName>
</protein>
<feature type="coiled-coil region" evidence="4">
    <location>
        <begin position="83"/>
        <end position="110"/>
    </location>
</feature>
<evidence type="ECO:0000256" key="2">
    <source>
        <dbReference type="ARBA" id="ARBA00023125"/>
    </source>
</evidence>
<dbReference type="SUPFAM" id="SSF46955">
    <property type="entry name" value="Putative DNA-binding domain"/>
    <property type="match status" value="1"/>
</dbReference>
<evidence type="ECO:0000313" key="7">
    <source>
        <dbReference type="Proteomes" id="UP000289954"/>
    </source>
</evidence>
<evidence type="ECO:0000256" key="3">
    <source>
        <dbReference type="ARBA" id="ARBA00023163"/>
    </source>
</evidence>
<feature type="domain" description="HTH merR-type" evidence="5">
    <location>
        <begin position="2"/>
        <end position="71"/>
    </location>
</feature>
<dbReference type="InterPro" id="IPR047057">
    <property type="entry name" value="MerR_fam"/>
</dbReference>
<keyword evidence="7" id="KW-1185">Reference proteome</keyword>